<accession>A0A8S3F5U1</accession>
<dbReference type="Proteomes" id="UP000681967">
    <property type="component" value="Unassembled WGS sequence"/>
</dbReference>
<name>A0A8S3F5U1_9BILA</name>
<dbReference type="EMBL" id="CAJOBH010239882">
    <property type="protein sequence ID" value="CAF5105500.1"/>
    <property type="molecule type" value="Genomic_DNA"/>
</dbReference>
<gene>
    <name evidence="1" type="ORF">BYL167_LOCUS64929</name>
</gene>
<feature type="non-terminal residue" evidence="1">
    <location>
        <position position="1"/>
    </location>
</feature>
<reference evidence="1" key="1">
    <citation type="submission" date="2021-02" db="EMBL/GenBank/DDBJ databases">
        <authorList>
            <person name="Nowell W R."/>
        </authorList>
    </citation>
    <scope>NUCLEOTIDE SEQUENCE</scope>
</reference>
<organism evidence="1 2">
    <name type="scientific">Rotaria magnacalcarata</name>
    <dbReference type="NCBI Taxonomy" id="392030"/>
    <lineage>
        <taxon>Eukaryota</taxon>
        <taxon>Metazoa</taxon>
        <taxon>Spiralia</taxon>
        <taxon>Gnathifera</taxon>
        <taxon>Rotifera</taxon>
        <taxon>Eurotatoria</taxon>
        <taxon>Bdelloidea</taxon>
        <taxon>Philodinida</taxon>
        <taxon>Philodinidae</taxon>
        <taxon>Rotaria</taxon>
    </lineage>
</organism>
<evidence type="ECO:0000313" key="2">
    <source>
        <dbReference type="Proteomes" id="UP000681967"/>
    </source>
</evidence>
<protein>
    <submittedName>
        <fullName evidence="1">Uncharacterized protein</fullName>
    </submittedName>
</protein>
<proteinExistence type="predicted"/>
<evidence type="ECO:0000313" key="1">
    <source>
        <dbReference type="EMBL" id="CAF5105500.1"/>
    </source>
</evidence>
<dbReference type="AlphaFoldDB" id="A0A8S3F5U1"/>
<comment type="caution">
    <text evidence="1">The sequence shown here is derived from an EMBL/GenBank/DDBJ whole genome shotgun (WGS) entry which is preliminary data.</text>
</comment>
<sequence>ITIIAEGGLDILEVIENDIKEKRSIILIKGSGRLADALAMLVELTSTSEPEPSYERIKQTLNRFYSNIPYAEISSTIKRIEKLLHAGFRHLFHVFSMDRDAHISEMIFKAIFAATDTKAKLKHDQSNENESLEQESQRRIDEDKLVDLALEWNYFDGAFPILQMQQSYIVKQKSDHIKVNRAV</sequence>